<dbReference type="Gene3D" id="3.40.1190.20">
    <property type="match status" value="1"/>
</dbReference>
<dbReference type="SUPFAM" id="SSF53613">
    <property type="entry name" value="Ribokinase-like"/>
    <property type="match status" value="1"/>
</dbReference>
<dbReference type="InterPro" id="IPR013749">
    <property type="entry name" value="PM/HMP-P_kinase-1"/>
</dbReference>
<evidence type="ECO:0000313" key="8">
    <source>
        <dbReference type="EMBL" id="APR03698.1"/>
    </source>
</evidence>
<accession>A0A1L6F9X2</accession>
<dbReference type="InterPro" id="IPR004399">
    <property type="entry name" value="HMP/HMP-P_kinase_dom"/>
</dbReference>
<evidence type="ECO:0000256" key="1">
    <source>
        <dbReference type="ARBA" id="ARBA00004948"/>
    </source>
</evidence>
<proteinExistence type="predicted"/>
<dbReference type="EC" id="2.7.1.49" evidence="2"/>
<dbReference type="Proteomes" id="UP000185739">
    <property type="component" value="Chromosome"/>
</dbReference>
<evidence type="ECO:0000256" key="4">
    <source>
        <dbReference type="ARBA" id="ARBA00022741"/>
    </source>
</evidence>
<keyword evidence="4" id="KW-0547">Nucleotide-binding</keyword>
<comment type="pathway">
    <text evidence="1">Cofactor biosynthesis; thiamine diphosphate biosynthesis.</text>
</comment>
<dbReference type="Pfam" id="PF08543">
    <property type="entry name" value="Phos_pyr_kin"/>
    <property type="match status" value="1"/>
</dbReference>
<reference evidence="8 9" key="1">
    <citation type="submission" date="2016-12" db="EMBL/GenBank/DDBJ databases">
        <title>Complete genome sequence of Thauera chlorobenzoica, a Betaproteobacterium degrading haloaromatics anaerobically to CO2 and halides.</title>
        <authorList>
            <person name="Goris T."/>
            <person name="Mergelsberg M."/>
            <person name="Boll M."/>
        </authorList>
    </citation>
    <scope>NUCLEOTIDE SEQUENCE [LARGE SCALE GENOMIC DNA]</scope>
    <source>
        <strain evidence="8 9">3CB1</strain>
    </source>
</reference>
<dbReference type="CDD" id="cd01169">
    <property type="entry name" value="HMPP_kinase"/>
    <property type="match status" value="1"/>
</dbReference>
<dbReference type="UniPathway" id="UPA00060">
    <property type="reaction ID" value="UER00138"/>
</dbReference>
<evidence type="ECO:0000259" key="7">
    <source>
        <dbReference type="Pfam" id="PF08543"/>
    </source>
</evidence>
<dbReference type="PANTHER" id="PTHR20858:SF17">
    <property type="entry name" value="HYDROXYMETHYLPYRIMIDINE_PHOSPHOMETHYLPYRIMIDINE KINASE THI20-RELATED"/>
    <property type="match status" value="1"/>
</dbReference>
<keyword evidence="6" id="KW-0067">ATP-binding</keyword>
<sequence length="297" mass="31115">MMNTSAASASAPAGRIPNVVSIAGVDPGGGAGVFADLKTFSALGAYGCGVIAALTAQNTRTVTGVHVPPTDFLRLQIDTLFADVALAATKIGMLGSAEVTATVADRLAHWQAANVVLDPVMVAKSGDSLLAKSALAMLREALLPQAFVITPNLPEAGVLLEQRAPESVKEMYRAAERLRALLPLASERWVLLKGGHLPGSELVDLLFDGDRMVELPAPRIDTRNTHGTGCTLSSAVAALLPQTAGGLRPVEAAVRHARQWLLGAIARAGELTVGHGHGPVHHFHALWRRQEPPKEST</sequence>
<dbReference type="AlphaFoldDB" id="A0A1L6F9X2"/>
<feature type="domain" description="Pyridoxamine kinase/Phosphomethylpyrimidine kinase" evidence="7">
    <location>
        <begin position="26"/>
        <end position="281"/>
    </location>
</feature>
<keyword evidence="5 8" id="KW-0418">Kinase</keyword>
<dbReference type="NCBIfam" id="TIGR00097">
    <property type="entry name" value="HMP-P_kinase"/>
    <property type="match status" value="1"/>
</dbReference>
<dbReference type="GO" id="GO:0005524">
    <property type="term" value="F:ATP binding"/>
    <property type="evidence" value="ECO:0007669"/>
    <property type="project" value="UniProtKB-KW"/>
</dbReference>
<keyword evidence="3 8" id="KW-0808">Transferase</keyword>
<dbReference type="GO" id="GO:0008902">
    <property type="term" value="F:hydroxymethylpyrimidine kinase activity"/>
    <property type="evidence" value="ECO:0007669"/>
    <property type="project" value="UniProtKB-EC"/>
</dbReference>
<evidence type="ECO:0000256" key="6">
    <source>
        <dbReference type="ARBA" id="ARBA00022840"/>
    </source>
</evidence>
<gene>
    <name evidence="8" type="ORF">Tchl_0834</name>
</gene>
<protein>
    <recommendedName>
        <fullName evidence="2">hydroxymethylpyrimidine kinase</fullName>
        <ecNumber evidence="2">2.7.1.49</ecNumber>
    </recommendedName>
</protein>
<dbReference type="GO" id="GO:0009229">
    <property type="term" value="P:thiamine diphosphate biosynthetic process"/>
    <property type="evidence" value="ECO:0007669"/>
    <property type="project" value="UniProtKB-UniPathway"/>
</dbReference>
<name>A0A1L6F9X2_9RHOO</name>
<evidence type="ECO:0000256" key="5">
    <source>
        <dbReference type="ARBA" id="ARBA00022777"/>
    </source>
</evidence>
<dbReference type="KEGG" id="tcl:Tchl_0834"/>
<keyword evidence="9" id="KW-1185">Reference proteome</keyword>
<dbReference type="PANTHER" id="PTHR20858">
    <property type="entry name" value="PHOSPHOMETHYLPYRIMIDINE KINASE"/>
    <property type="match status" value="1"/>
</dbReference>
<dbReference type="GO" id="GO:0009228">
    <property type="term" value="P:thiamine biosynthetic process"/>
    <property type="evidence" value="ECO:0007669"/>
    <property type="project" value="InterPro"/>
</dbReference>
<dbReference type="EMBL" id="CP018839">
    <property type="protein sequence ID" value="APR03698.1"/>
    <property type="molecule type" value="Genomic_DNA"/>
</dbReference>
<evidence type="ECO:0000256" key="2">
    <source>
        <dbReference type="ARBA" id="ARBA00012135"/>
    </source>
</evidence>
<evidence type="ECO:0000313" key="9">
    <source>
        <dbReference type="Proteomes" id="UP000185739"/>
    </source>
</evidence>
<dbReference type="STRING" id="96773.Tchl_0834"/>
<dbReference type="FunFam" id="3.40.1190.20:FF:000003">
    <property type="entry name" value="Phosphomethylpyrimidine kinase ThiD"/>
    <property type="match status" value="1"/>
</dbReference>
<dbReference type="GO" id="GO:0005829">
    <property type="term" value="C:cytosol"/>
    <property type="evidence" value="ECO:0007669"/>
    <property type="project" value="TreeGrafter"/>
</dbReference>
<dbReference type="GO" id="GO:0008972">
    <property type="term" value="F:phosphomethylpyrimidine kinase activity"/>
    <property type="evidence" value="ECO:0007669"/>
    <property type="project" value="InterPro"/>
</dbReference>
<dbReference type="InterPro" id="IPR029056">
    <property type="entry name" value="Ribokinase-like"/>
</dbReference>
<organism evidence="8 9">
    <name type="scientific">Thauera chlorobenzoica</name>
    <dbReference type="NCBI Taxonomy" id="96773"/>
    <lineage>
        <taxon>Bacteria</taxon>
        <taxon>Pseudomonadati</taxon>
        <taxon>Pseudomonadota</taxon>
        <taxon>Betaproteobacteria</taxon>
        <taxon>Rhodocyclales</taxon>
        <taxon>Zoogloeaceae</taxon>
        <taxon>Thauera</taxon>
    </lineage>
</organism>
<evidence type="ECO:0000256" key="3">
    <source>
        <dbReference type="ARBA" id="ARBA00022679"/>
    </source>
</evidence>